<dbReference type="OrthoDB" id="100662at2157"/>
<evidence type="ECO:0000259" key="1">
    <source>
        <dbReference type="SMART" id="SM00670"/>
    </source>
</evidence>
<dbReference type="RefSeq" id="WP_157727205.1">
    <property type="nucleotide sequence ID" value="NZ_CP014862.1"/>
</dbReference>
<accession>A0A2Z2M8G3</accession>
<dbReference type="EMBL" id="CP014862">
    <property type="protein sequence ID" value="ASJ02770.1"/>
    <property type="molecule type" value="Genomic_DNA"/>
</dbReference>
<evidence type="ECO:0000313" key="2">
    <source>
        <dbReference type="EMBL" id="ASJ02770.1"/>
    </source>
</evidence>
<dbReference type="Proteomes" id="UP000250179">
    <property type="component" value="Chromosome"/>
</dbReference>
<evidence type="ECO:0000313" key="3">
    <source>
        <dbReference type="Proteomes" id="UP000250179"/>
    </source>
</evidence>
<dbReference type="InterPro" id="IPR029060">
    <property type="entry name" value="PIN-like_dom_sf"/>
</dbReference>
<keyword evidence="3" id="KW-1185">Reference proteome</keyword>
<dbReference type="KEGG" id="tprf:A3L09_05640"/>
<dbReference type="Gene3D" id="3.40.50.1010">
    <property type="entry name" value="5'-nuclease"/>
    <property type="match status" value="1"/>
</dbReference>
<proteinExistence type="predicted"/>
<dbReference type="SMART" id="SM00670">
    <property type="entry name" value="PINc"/>
    <property type="match status" value="1"/>
</dbReference>
<dbReference type="PANTHER" id="PTHR39677">
    <property type="entry name" value="RIBONUCLEASE VAPC6"/>
    <property type="match status" value="1"/>
</dbReference>
<organism evidence="2 3">
    <name type="scientific">Thermococcus profundus</name>
    <dbReference type="NCBI Taxonomy" id="49899"/>
    <lineage>
        <taxon>Archaea</taxon>
        <taxon>Methanobacteriati</taxon>
        <taxon>Methanobacteriota</taxon>
        <taxon>Thermococci</taxon>
        <taxon>Thermococcales</taxon>
        <taxon>Thermococcaceae</taxon>
        <taxon>Thermococcus</taxon>
    </lineage>
</organism>
<dbReference type="SUPFAM" id="SSF88723">
    <property type="entry name" value="PIN domain-like"/>
    <property type="match status" value="1"/>
</dbReference>
<dbReference type="Pfam" id="PF01850">
    <property type="entry name" value="PIN"/>
    <property type="match status" value="1"/>
</dbReference>
<dbReference type="InterPro" id="IPR002716">
    <property type="entry name" value="PIN_dom"/>
</dbReference>
<protein>
    <recommendedName>
        <fullName evidence="1">PIN domain-containing protein</fullName>
    </recommendedName>
</protein>
<name>A0A2Z2M8G3_THEPR</name>
<sequence>MSTLRNTGTFLDSSVIVNLIVETELTKLAENVIEHRPLLTSETVIDESIYVIIRKLFALHGIRNRFDVKEKITTPEGKEIIREAIELVMNLLEDKGVGVLRDADIYLTMATMEKYGLLPHDAKILATMFQNGIRRLATFDRDFRNVSGIVLLPENYWRRKE</sequence>
<dbReference type="GeneID" id="33319877"/>
<feature type="domain" description="PIN" evidence="1">
    <location>
        <begin position="7"/>
        <end position="145"/>
    </location>
</feature>
<reference evidence="2 3" key="1">
    <citation type="submission" date="2016-03" db="EMBL/GenBank/DDBJ databases">
        <title>Complete genome sequence of Thermococcus profundus strain DT5432.</title>
        <authorList>
            <person name="Oger P.M."/>
        </authorList>
    </citation>
    <scope>NUCLEOTIDE SEQUENCE [LARGE SCALE GENOMIC DNA]</scope>
    <source>
        <strain evidence="2 3">DT 5432</strain>
    </source>
</reference>
<gene>
    <name evidence="2" type="ORF">A3L09_05640</name>
</gene>
<dbReference type="PANTHER" id="PTHR39677:SF4">
    <property type="entry name" value="RIBONUCLEASE VAPC6"/>
    <property type="match status" value="1"/>
</dbReference>
<dbReference type="AlphaFoldDB" id="A0A2Z2M8G3"/>